<protein>
    <submittedName>
        <fullName evidence="1">Uncharacterized protein</fullName>
    </submittedName>
</protein>
<dbReference type="PaxDb" id="65489-OBART03G18920.1"/>
<name>A0A0D3FIZ9_9ORYZ</name>
<keyword evidence="2" id="KW-1185">Reference proteome</keyword>
<sequence length="165" mass="17355">MRGQARRPSELAGHLRHHPCPILTQLPLPAVGPDLPDDDEEAAMAMSSAHGDLRALITNSKGQISFSSLTITGSPNLGLSVIKSTGACTYPGETRNESLRSIAAMAAFASSIAKPWPMHDLGPIEKDRSACGIPASDPTVMSAVGFLWMKSAGLYSLSVSRSTIV</sequence>
<dbReference type="AlphaFoldDB" id="A0A0D3FIZ9"/>
<proteinExistence type="predicted"/>
<dbReference type="HOGENOM" id="CLU_1613347_0_0_1"/>
<evidence type="ECO:0000313" key="1">
    <source>
        <dbReference type="EnsemblPlants" id="OBART03G18920.1"/>
    </source>
</evidence>
<dbReference type="EnsemblPlants" id="OBART03G18920.1">
    <property type="protein sequence ID" value="OBART03G18920.1"/>
    <property type="gene ID" value="OBART03G18920"/>
</dbReference>
<reference evidence="1" key="1">
    <citation type="journal article" date="2009" name="Rice">
        <title>De Novo Next Generation Sequencing of Plant Genomes.</title>
        <authorList>
            <person name="Rounsley S."/>
            <person name="Marri P.R."/>
            <person name="Yu Y."/>
            <person name="He R."/>
            <person name="Sisneros N."/>
            <person name="Goicoechea J.L."/>
            <person name="Lee S.J."/>
            <person name="Angelova A."/>
            <person name="Kudrna D."/>
            <person name="Luo M."/>
            <person name="Affourtit J."/>
            <person name="Desany B."/>
            <person name="Knight J."/>
            <person name="Niazi F."/>
            <person name="Egholm M."/>
            <person name="Wing R.A."/>
        </authorList>
    </citation>
    <scope>NUCLEOTIDE SEQUENCE [LARGE SCALE GENOMIC DNA]</scope>
    <source>
        <strain evidence="1">cv. IRGC 105608</strain>
    </source>
</reference>
<dbReference type="Gramene" id="OBART03G18920.1">
    <property type="protein sequence ID" value="OBART03G18920.1"/>
    <property type="gene ID" value="OBART03G18920"/>
</dbReference>
<organism evidence="1">
    <name type="scientific">Oryza barthii</name>
    <dbReference type="NCBI Taxonomy" id="65489"/>
    <lineage>
        <taxon>Eukaryota</taxon>
        <taxon>Viridiplantae</taxon>
        <taxon>Streptophyta</taxon>
        <taxon>Embryophyta</taxon>
        <taxon>Tracheophyta</taxon>
        <taxon>Spermatophyta</taxon>
        <taxon>Magnoliopsida</taxon>
        <taxon>Liliopsida</taxon>
        <taxon>Poales</taxon>
        <taxon>Poaceae</taxon>
        <taxon>BOP clade</taxon>
        <taxon>Oryzoideae</taxon>
        <taxon>Oryzeae</taxon>
        <taxon>Oryzinae</taxon>
        <taxon>Oryza</taxon>
    </lineage>
</organism>
<evidence type="ECO:0000313" key="2">
    <source>
        <dbReference type="Proteomes" id="UP000026960"/>
    </source>
</evidence>
<reference evidence="1" key="2">
    <citation type="submission" date="2015-03" db="UniProtKB">
        <authorList>
            <consortium name="EnsemblPlants"/>
        </authorList>
    </citation>
    <scope>IDENTIFICATION</scope>
</reference>
<dbReference type="Proteomes" id="UP000026960">
    <property type="component" value="Chromosome 3"/>
</dbReference>
<accession>A0A0D3FIZ9</accession>